<dbReference type="InterPro" id="IPR050179">
    <property type="entry name" value="Trans_hexapeptide_repeat"/>
</dbReference>
<dbReference type="InterPro" id="IPR011004">
    <property type="entry name" value="Trimer_LpxA-like_sf"/>
</dbReference>
<keyword evidence="4" id="KW-0808">Transferase</keyword>
<keyword evidence="5" id="KW-1185">Reference proteome</keyword>
<proteinExistence type="predicted"/>
<dbReference type="KEGG" id="bpb:bpr_I0427"/>
<sequence length="211" mass="22733">MMKKIVVVGSGEFAREVKWLVERINHAENIWDFLGFIDNDVSNPDVIGNDEYMLSAREELYAVVAIGSPDIRKRIVEKYKRNPKIYFANLIDPSVIMSDSLDLGEGNIVCAGNILTVDITIGNHNIINLNCTVGHDTVIGDYVTINPGVNVSGKVTVNSNTFIGTGAKIIQGLTIGEGVVLGAGAVATKNIPARTTAVGVPAKVIKNNREK</sequence>
<dbReference type="HOGENOM" id="CLU_081811_1_1_9"/>
<dbReference type="NCBIfam" id="TIGR03570">
    <property type="entry name" value="NeuD_NnaD"/>
    <property type="match status" value="1"/>
</dbReference>
<feature type="active site" description="Proton acceptor" evidence="1">
    <location>
        <position position="135"/>
    </location>
</feature>
<feature type="domain" description="PglD N-terminal" evidence="3">
    <location>
        <begin position="4"/>
        <end position="78"/>
    </location>
</feature>
<dbReference type="Gene3D" id="3.40.50.20">
    <property type="match status" value="1"/>
</dbReference>
<evidence type="ECO:0000259" key="3">
    <source>
        <dbReference type="Pfam" id="PF17836"/>
    </source>
</evidence>
<dbReference type="PANTHER" id="PTHR43300">
    <property type="entry name" value="ACETYLTRANSFERASE"/>
    <property type="match status" value="1"/>
</dbReference>
<dbReference type="InterPro" id="IPR041561">
    <property type="entry name" value="PglD_N"/>
</dbReference>
<feature type="binding site" evidence="2">
    <location>
        <position position="67"/>
    </location>
    <ligand>
        <name>substrate</name>
    </ligand>
</feature>
<dbReference type="Gene3D" id="2.160.10.10">
    <property type="entry name" value="Hexapeptide repeat proteins"/>
    <property type="match status" value="1"/>
</dbReference>
<protein>
    <submittedName>
        <fullName evidence="4">Acetyltransferase</fullName>
    </submittedName>
</protein>
<evidence type="ECO:0000256" key="1">
    <source>
        <dbReference type="PIRSR" id="PIRSR620019-1"/>
    </source>
</evidence>
<gene>
    <name evidence="4" type="ordered locus">bpr_I0427</name>
</gene>
<dbReference type="PANTHER" id="PTHR43300:SF7">
    <property type="entry name" value="UDP-N-ACETYLBACILLOSAMINE N-ACETYLTRANSFERASE"/>
    <property type="match status" value="1"/>
</dbReference>
<evidence type="ECO:0000256" key="2">
    <source>
        <dbReference type="PIRSR" id="PIRSR620019-2"/>
    </source>
</evidence>
<dbReference type="RefSeq" id="WP_013279832.1">
    <property type="nucleotide sequence ID" value="NC_014387.1"/>
</dbReference>
<dbReference type="InterPro" id="IPR020019">
    <property type="entry name" value="AcTrfase_PglD-like"/>
</dbReference>
<dbReference type="EMBL" id="CP001810">
    <property type="protein sequence ID" value="ADL33175.1"/>
    <property type="molecule type" value="Genomic_DNA"/>
</dbReference>
<dbReference type="Proteomes" id="UP000001299">
    <property type="component" value="Chromosome 1"/>
</dbReference>
<organism evidence="4 5">
    <name type="scientific">Butyrivibrio proteoclasticus (strain ATCC 51982 / DSM 14932 / B316)</name>
    <name type="common">Clostridium proteoclasticum</name>
    <dbReference type="NCBI Taxonomy" id="515622"/>
    <lineage>
        <taxon>Bacteria</taxon>
        <taxon>Bacillati</taxon>
        <taxon>Bacillota</taxon>
        <taxon>Clostridia</taxon>
        <taxon>Lachnospirales</taxon>
        <taxon>Lachnospiraceae</taxon>
        <taxon>Butyrivibrio</taxon>
    </lineage>
</organism>
<evidence type="ECO:0000313" key="4">
    <source>
        <dbReference type="EMBL" id="ADL33175.1"/>
    </source>
</evidence>
<dbReference type="CDD" id="cd03360">
    <property type="entry name" value="LbH_AT_putative"/>
    <property type="match status" value="1"/>
</dbReference>
<accession>E0RZH8</accession>
<feature type="site" description="Increases basicity of active site His" evidence="1">
    <location>
        <position position="136"/>
    </location>
</feature>
<name>E0RZH8_BUTPB</name>
<dbReference type="STRING" id="515622.bpr_I0427"/>
<dbReference type="AlphaFoldDB" id="E0RZH8"/>
<dbReference type="SUPFAM" id="SSF51161">
    <property type="entry name" value="Trimeric LpxA-like enzymes"/>
    <property type="match status" value="1"/>
</dbReference>
<dbReference type="eggNOG" id="COG0110">
    <property type="taxonomic scope" value="Bacteria"/>
</dbReference>
<evidence type="ECO:0000313" key="5">
    <source>
        <dbReference type="Proteomes" id="UP000001299"/>
    </source>
</evidence>
<reference evidence="4 5" key="1">
    <citation type="journal article" date="2010" name="PLoS ONE">
        <title>The glycobiome of the rumen bacterium Butyrivibrio proteoclasticus B316(T) highlights adaptation to a polysaccharide-rich environment.</title>
        <authorList>
            <person name="Kelly W.J."/>
            <person name="Leahy S.C."/>
            <person name="Altermann E."/>
            <person name="Yeoman C.J."/>
            <person name="Dunne J.C."/>
            <person name="Kong Z."/>
            <person name="Pacheco D.M."/>
            <person name="Li D."/>
            <person name="Noel S.J."/>
            <person name="Moon C.D."/>
            <person name="Cookson A.L."/>
            <person name="Attwood G.T."/>
        </authorList>
    </citation>
    <scope>NUCLEOTIDE SEQUENCE [LARGE SCALE GENOMIC DNA]</scope>
    <source>
        <strain evidence="5">ATCC 51982 / DSM 14932 / B316</strain>
    </source>
</reference>
<dbReference type="GO" id="GO:0016740">
    <property type="term" value="F:transferase activity"/>
    <property type="evidence" value="ECO:0007669"/>
    <property type="project" value="UniProtKB-KW"/>
</dbReference>
<dbReference type="Pfam" id="PF17836">
    <property type="entry name" value="PglD_N"/>
    <property type="match status" value="1"/>
</dbReference>